<feature type="transmembrane region" description="Helical" evidence="3">
    <location>
        <begin position="7"/>
        <end position="32"/>
    </location>
</feature>
<gene>
    <name evidence="6" type="ORF">MGU_11156</name>
</gene>
<dbReference type="Gene3D" id="3.40.50.720">
    <property type="entry name" value="NAD(P)-binding Rossmann-like Domain"/>
    <property type="match status" value="1"/>
</dbReference>
<dbReference type="InterPro" id="IPR008927">
    <property type="entry name" value="6-PGluconate_DH-like_C_sf"/>
</dbReference>
<dbReference type="AlphaFoldDB" id="A0A0B4G4I1"/>
<evidence type="ECO:0000313" key="6">
    <source>
        <dbReference type="EMBL" id="KID81485.1"/>
    </source>
</evidence>
<dbReference type="Pfam" id="PF02737">
    <property type="entry name" value="3HCDH_N"/>
    <property type="match status" value="1"/>
</dbReference>
<dbReference type="InterPro" id="IPR006108">
    <property type="entry name" value="3HC_DH_C"/>
</dbReference>
<dbReference type="Proteomes" id="UP000031192">
    <property type="component" value="Unassembled WGS sequence"/>
</dbReference>
<dbReference type="InterPro" id="IPR006180">
    <property type="entry name" value="3-OHacyl-CoA_DH_CS"/>
</dbReference>
<accession>A0A0B4G4I1</accession>
<evidence type="ECO:0000259" key="4">
    <source>
        <dbReference type="Pfam" id="PF00725"/>
    </source>
</evidence>
<dbReference type="Pfam" id="PF00725">
    <property type="entry name" value="3HCDH"/>
    <property type="match status" value="1"/>
</dbReference>
<sequence>MSSASKLNLLGHIALIGLGEIGISFAALYLGYTNSCVHVFDTRSDLESHISAVLPGYLDSHDSSTEVTQLRASGRLKLCSSVEEACAGAAIVHEQGPENLAFKRSIWVQIEACAPPTTYFWSSTSGIPASLQNQDMAVKTRLLVVHPFNPPHIVPLIEIVPSKNTAADQVTFAKDFFAGLGSGHRPIVVQKEVPGFVANRLAYAMLREACSLVDQGVCSVQDVDEVVMASVGPRWAVQGLFNSYNMGGGAAGLQHFFNKLAGTIQDVWDSSAPVDFNMARSTEPATQKVDSNRGWESNVVRQTHEAYGYPTPAQYKERDIKLIKVVALQ</sequence>
<dbReference type="InterPro" id="IPR036291">
    <property type="entry name" value="NAD(P)-bd_dom_sf"/>
</dbReference>
<dbReference type="HOGENOM" id="CLU_009834_0_1_1"/>
<keyword evidence="3" id="KW-0472">Membrane</keyword>
<proteinExistence type="inferred from homology"/>
<dbReference type="GO" id="GO:0070403">
    <property type="term" value="F:NAD+ binding"/>
    <property type="evidence" value="ECO:0007669"/>
    <property type="project" value="InterPro"/>
</dbReference>
<protein>
    <submittedName>
        <fullName evidence="6">3-hydroxyacyl-CoA dehydrogenase</fullName>
    </submittedName>
</protein>
<evidence type="ECO:0000256" key="2">
    <source>
        <dbReference type="ARBA" id="ARBA00023002"/>
    </source>
</evidence>
<evidence type="ECO:0000256" key="3">
    <source>
        <dbReference type="SAM" id="Phobius"/>
    </source>
</evidence>
<comment type="caution">
    <text evidence="6">The sequence shown here is derived from an EMBL/GenBank/DDBJ whole genome shotgun (WGS) entry which is preliminary data.</text>
</comment>
<feature type="domain" description="3-hydroxyacyl-CoA dehydrogenase C-terminal" evidence="4">
    <location>
        <begin position="195"/>
        <end position="261"/>
    </location>
</feature>
<name>A0A0B4G4I1_METGA</name>
<dbReference type="PROSITE" id="PS00067">
    <property type="entry name" value="3HCDH"/>
    <property type="match status" value="1"/>
</dbReference>
<feature type="domain" description="3-hydroxyacyl-CoA dehydrogenase NAD binding" evidence="5">
    <location>
        <begin position="12"/>
        <end position="191"/>
    </location>
</feature>
<dbReference type="PANTHER" id="PTHR48075">
    <property type="entry name" value="3-HYDROXYACYL-COA DEHYDROGENASE FAMILY PROTEIN"/>
    <property type="match status" value="1"/>
</dbReference>
<dbReference type="InterPro" id="IPR006176">
    <property type="entry name" value="3-OHacyl-CoA_DH_NAD-bd"/>
</dbReference>
<dbReference type="GO" id="GO:0050104">
    <property type="term" value="F:L-gulonate 3-dehydrogenase activity"/>
    <property type="evidence" value="ECO:0007669"/>
    <property type="project" value="TreeGrafter"/>
</dbReference>
<keyword evidence="7" id="KW-1185">Reference proteome</keyword>
<dbReference type="Gene3D" id="1.10.1040.10">
    <property type="entry name" value="N-(1-d-carboxylethyl)-l-norvaline Dehydrogenase, domain 2"/>
    <property type="match status" value="1"/>
</dbReference>
<evidence type="ECO:0000259" key="5">
    <source>
        <dbReference type="Pfam" id="PF02737"/>
    </source>
</evidence>
<keyword evidence="2" id="KW-0560">Oxidoreductase</keyword>
<dbReference type="PANTHER" id="PTHR48075:SF1">
    <property type="entry name" value="LAMBDA-CRYSTALLIN HOMOLOG"/>
    <property type="match status" value="1"/>
</dbReference>
<comment type="similarity">
    <text evidence="1">Belongs to the 3-hydroxyacyl-CoA dehydrogenase family.</text>
</comment>
<organism evidence="6 7">
    <name type="scientific">Metarhizium guizhouense (strain ARSEF 977)</name>
    <dbReference type="NCBI Taxonomy" id="1276136"/>
    <lineage>
        <taxon>Eukaryota</taxon>
        <taxon>Fungi</taxon>
        <taxon>Dikarya</taxon>
        <taxon>Ascomycota</taxon>
        <taxon>Pezizomycotina</taxon>
        <taxon>Sordariomycetes</taxon>
        <taxon>Hypocreomycetidae</taxon>
        <taxon>Hypocreales</taxon>
        <taxon>Clavicipitaceae</taxon>
        <taxon>Metarhizium</taxon>
    </lineage>
</organism>
<dbReference type="SUPFAM" id="SSF48179">
    <property type="entry name" value="6-phosphogluconate dehydrogenase C-terminal domain-like"/>
    <property type="match status" value="1"/>
</dbReference>
<dbReference type="GO" id="GO:0006631">
    <property type="term" value="P:fatty acid metabolic process"/>
    <property type="evidence" value="ECO:0007669"/>
    <property type="project" value="InterPro"/>
</dbReference>
<reference evidence="6 7" key="1">
    <citation type="journal article" date="2014" name="Proc. Natl. Acad. Sci. U.S.A.">
        <title>Trajectory and genomic determinants of fungal-pathogen speciation and host adaptation.</title>
        <authorList>
            <person name="Hu X."/>
            <person name="Xiao G."/>
            <person name="Zheng P."/>
            <person name="Shang Y."/>
            <person name="Su Y."/>
            <person name="Zhang X."/>
            <person name="Liu X."/>
            <person name="Zhan S."/>
            <person name="St Leger R.J."/>
            <person name="Wang C."/>
        </authorList>
    </citation>
    <scope>NUCLEOTIDE SEQUENCE [LARGE SCALE GENOMIC DNA]</scope>
    <source>
        <strain evidence="6 7">ARSEF 977</strain>
    </source>
</reference>
<keyword evidence="3" id="KW-0812">Transmembrane</keyword>
<dbReference type="InterPro" id="IPR013328">
    <property type="entry name" value="6PGD_dom2"/>
</dbReference>
<dbReference type="EMBL" id="AZNH01000142">
    <property type="protein sequence ID" value="KID81485.1"/>
    <property type="molecule type" value="Genomic_DNA"/>
</dbReference>
<keyword evidence="3" id="KW-1133">Transmembrane helix</keyword>
<evidence type="ECO:0000313" key="7">
    <source>
        <dbReference type="Proteomes" id="UP000031192"/>
    </source>
</evidence>
<evidence type="ECO:0000256" key="1">
    <source>
        <dbReference type="ARBA" id="ARBA00009463"/>
    </source>
</evidence>
<dbReference type="SUPFAM" id="SSF51735">
    <property type="entry name" value="NAD(P)-binding Rossmann-fold domains"/>
    <property type="match status" value="1"/>
</dbReference>